<dbReference type="AlphaFoldDB" id="A0A7R8ZKL2"/>
<reference evidence="1" key="1">
    <citation type="submission" date="2020-11" db="EMBL/GenBank/DDBJ databases">
        <authorList>
            <person name="Tran Van P."/>
        </authorList>
    </citation>
    <scope>NUCLEOTIDE SEQUENCE</scope>
</reference>
<accession>A0A7R8ZKL2</accession>
<organism evidence="1">
    <name type="scientific">Cyprideis torosa</name>
    <dbReference type="NCBI Taxonomy" id="163714"/>
    <lineage>
        <taxon>Eukaryota</taxon>
        <taxon>Metazoa</taxon>
        <taxon>Ecdysozoa</taxon>
        <taxon>Arthropoda</taxon>
        <taxon>Crustacea</taxon>
        <taxon>Oligostraca</taxon>
        <taxon>Ostracoda</taxon>
        <taxon>Podocopa</taxon>
        <taxon>Podocopida</taxon>
        <taxon>Cytherocopina</taxon>
        <taxon>Cytheroidea</taxon>
        <taxon>Cytherideidae</taxon>
        <taxon>Cyprideis</taxon>
    </lineage>
</organism>
<gene>
    <name evidence="1" type="ORF">CTOB1V02_LOCUS2916</name>
</gene>
<dbReference type="PROSITE" id="PS51257">
    <property type="entry name" value="PROKAR_LIPOPROTEIN"/>
    <property type="match status" value="1"/>
</dbReference>
<protein>
    <submittedName>
        <fullName evidence="1">Uncharacterized protein</fullName>
    </submittedName>
</protein>
<name>A0A7R8ZKL2_9CRUS</name>
<proteinExistence type="predicted"/>
<sequence length="106" mass="11864">MFSRCQKLWLSTSLLTLILGCFFTLAFGDGGVETNEDMDTEGGTAAPPIPTDNDLDYYYSSDGTSNDEDVGFGIFVRLLGNGGFGRFGHHRWFNPGSWIRSTRRRR</sequence>
<evidence type="ECO:0000313" key="1">
    <source>
        <dbReference type="EMBL" id="CAD7224967.1"/>
    </source>
</evidence>
<dbReference type="EMBL" id="OB660476">
    <property type="protein sequence ID" value="CAD7224967.1"/>
    <property type="molecule type" value="Genomic_DNA"/>
</dbReference>